<dbReference type="Proteomes" id="UP000280271">
    <property type="component" value="Unassembled WGS sequence"/>
</dbReference>
<evidence type="ECO:0000313" key="3">
    <source>
        <dbReference type="Proteomes" id="UP000280271"/>
    </source>
</evidence>
<keyword evidence="1" id="KW-0472">Membrane</keyword>
<dbReference type="EMBL" id="RCHC01000006">
    <property type="protein sequence ID" value="RLL22437.1"/>
    <property type="molecule type" value="Genomic_DNA"/>
</dbReference>
<reference evidence="2 3" key="1">
    <citation type="submission" date="2018-09" db="EMBL/GenBank/DDBJ databases">
        <title>The draft genome of Acinetobacter sp. strains.</title>
        <authorList>
            <person name="Qin J."/>
            <person name="Feng Y."/>
            <person name="Zong Z."/>
        </authorList>
    </citation>
    <scope>NUCLEOTIDE SEQUENCE [LARGE SCALE GENOMIC DNA]</scope>
    <source>
        <strain evidence="2 3">WCHAc060005</strain>
    </source>
</reference>
<sequence>MSRIPLILTLATVLIFGGLFYQYYVQKQDEQKLQAYQEVLLDKTEQILTAARHVDTPIQVDTSDARLSGDYQIMASFVLNQMIETAEARNRYIRDLKALDWDHFLDIERLSRDKKQQYVETEKMLKDVHAVVDAYAEQTKEMEKRSLDQAKHLAVSGRYSHQLTQSLRDSQKNDDAHALFELEQQSLAKADQIFEVLKNNRWEKKNKLFMFYEDEPLKQFNALYKEILALNQQMKQVSHANRVELENSL</sequence>
<dbReference type="RefSeq" id="WP_120374861.1">
    <property type="nucleotide sequence ID" value="NZ_RCHC01000006.1"/>
</dbReference>
<organism evidence="2 3">
    <name type="scientific">Acinetobacter chengduensis</name>
    <dbReference type="NCBI Taxonomy" id="2420890"/>
    <lineage>
        <taxon>Bacteria</taxon>
        <taxon>Pseudomonadati</taxon>
        <taxon>Pseudomonadota</taxon>
        <taxon>Gammaproteobacteria</taxon>
        <taxon>Moraxellales</taxon>
        <taxon>Moraxellaceae</taxon>
        <taxon>Acinetobacter</taxon>
    </lineage>
</organism>
<keyword evidence="1" id="KW-1133">Transmembrane helix</keyword>
<feature type="transmembrane region" description="Helical" evidence="1">
    <location>
        <begin position="6"/>
        <end position="24"/>
    </location>
</feature>
<comment type="caution">
    <text evidence="2">The sequence shown here is derived from an EMBL/GenBank/DDBJ whole genome shotgun (WGS) entry which is preliminary data.</text>
</comment>
<evidence type="ECO:0000256" key="1">
    <source>
        <dbReference type="SAM" id="Phobius"/>
    </source>
</evidence>
<gene>
    <name evidence="2" type="ORF">D9K81_06725</name>
</gene>
<keyword evidence="3" id="KW-1185">Reference proteome</keyword>
<keyword evidence="1" id="KW-0812">Transmembrane</keyword>
<accession>A0ABX9TXQ5</accession>
<evidence type="ECO:0000313" key="2">
    <source>
        <dbReference type="EMBL" id="RLL22437.1"/>
    </source>
</evidence>
<proteinExistence type="predicted"/>
<protein>
    <submittedName>
        <fullName evidence="2">Uncharacterized protein</fullName>
    </submittedName>
</protein>
<name>A0ABX9TXQ5_9GAMM</name>